<keyword evidence="10" id="KW-1185">Reference proteome</keyword>
<dbReference type="GO" id="GO:0009401">
    <property type="term" value="P:phosphoenolpyruvate-dependent sugar phosphotransferase system"/>
    <property type="evidence" value="ECO:0007669"/>
    <property type="project" value="UniProtKB-KW"/>
</dbReference>
<dbReference type="Pfam" id="PF03610">
    <property type="entry name" value="EIIA-man"/>
    <property type="match status" value="1"/>
</dbReference>
<keyword evidence="3" id="KW-0963">Cytoplasm</keyword>
<evidence type="ECO:0000256" key="5">
    <source>
        <dbReference type="ARBA" id="ARBA00022679"/>
    </source>
</evidence>
<evidence type="ECO:0000256" key="3">
    <source>
        <dbReference type="ARBA" id="ARBA00022490"/>
    </source>
</evidence>
<sequence>MSDSKMSRQVGVVLVTHGTFGTGLLEAAEIVSGSQDNVRAIGVPPGSAVDSVVDAIREAVEQCGATRDGVLVLTDLFGGTPTTLSLSLLKSYQLEVITGVNLPMVVKAFQVRNLPLKEMAGQVKSAGRQGIVVAGEMLSRRSGSRQGGGA</sequence>
<comment type="subcellular location">
    <subcellularLocation>
        <location evidence="1">Cytoplasm</location>
    </subcellularLocation>
</comment>
<dbReference type="OrthoDB" id="9794368at2"/>
<evidence type="ECO:0000313" key="9">
    <source>
        <dbReference type="EMBL" id="SKA78379.1"/>
    </source>
</evidence>
<proteinExistence type="predicted"/>
<dbReference type="STRING" id="1121449.SAMN02745704_01125"/>
<feature type="domain" description="PTS EIIA type-4" evidence="8">
    <location>
        <begin position="9"/>
        <end position="131"/>
    </location>
</feature>
<keyword evidence="6" id="KW-0598">Phosphotransferase system</keyword>
<name>A0A1T4WMD3_9BACT</name>
<reference evidence="9 10" key="1">
    <citation type="submission" date="2017-02" db="EMBL/GenBank/DDBJ databases">
        <authorList>
            <person name="Peterson S.W."/>
        </authorList>
    </citation>
    <scope>NUCLEOTIDE SEQUENCE [LARGE SCALE GENOMIC DNA]</scope>
    <source>
        <strain evidence="9 10">DSM 16080</strain>
    </source>
</reference>
<dbReference type="GO" id="GO:0016020">
    <property type="term" value="C:membrane"/>
    <property type="evidence" value="ECO:0007669"/>
    <property type="project" value="InterPro"/>
</dbReference>
<dbReference type="Gene3D" id="3.40.50.510">
    <property type="entry name" value="Phosphotransferase system, mannose-type IIA component"/>
    <property type="match status" value="1"/>
</dbReference>
<keyword evidence="7" id="KW-0418">Kinase</keyword>
<dbReference type="InterPro" id="IPR033887">
    <property type="entry name" value="PTS_IIA_man"/>
</dbReference>
<evidence type="ECO:0000256" key="1">
    <source>
        <dbReference type="ARBA" id="ARBA00004496"/>
    </source>
</evidence>
<dbReference type="InterPro" id="IPR036662">
    <property type="entry name" value="PTS_EIIA_man-typ_sf"/>
</dbReference>
<evidence type="ECO:0000256" key="4">
    <source>
        <dbReference type="ARBA" id="ARBA00022597"/>
    </source>
</evidence>
<dbReference type="PROSITE" id="PS51096">
    <property type="entry name" value="PTS_EIIA_TYPE_4"/>
    <property type="match status" value="1"/>
</dbReference>
<evidence type="ECO:0000259" key="8">
    <source>
        <dbReference type="PROSITE" id="PS51096"/>
    </source>
</evidence>
<evidence type="ECO:0000256" key="7">
    <source>
        <dbReference type="ARBA" id="ARBA00022777"/>
    </source>
</evidence>
<keyword evidence="2" id="KW-0813">Transport</keyword>
<dbReference type="InterPro" id="IPR004701">
    <property type="entry name" value="PTS_EIIA_man-typ"/>
</dbReference>
<gene>
    <name evidence="9" type="ORF">SAMN02745704_01125</name>
</gene>
<dbReference type="SUPFAM" id="SSF53062">
    <property type="entry name" value="PTS system fructose IIA component-like"/>
    <property type="match status" value="1"/>
</dbReference>
<dbReference type="AlphaFoldDB" id="A0A1T4WMD3"/>
<dbReference type="Proteomes" id="UP000190027">
    <property type="component" value="Unassembled WGS sequence"/>
</dbReference>
<dbReference type="PANTHER" id="PTHR33799">
    <property type="entry name" value="PTS PERMEASE-RELATED-RELATED"/>
    <property type="match status" value="1"/>
</dbReference>
<protein>
    <submittedName>
        <fullName evidence="9">PTS system, mannose-specific IIA component</fullName>
    </submittedName>
</protein>
<dbReference type="GO" id="GO:0005737">
    <property type="term" value="C:cytoplasm"/>
    <property type="evidence" value="ECO:0007669"/>
    <property type="project" value="UniProtKB-SubCell"/>
</dbReference>
<evidence type="ECO:0000313" key="10">
    <source>
        <dbReference type="Proteomes" id="UP000190027"/>
    </source>
</evidence>
<dbReference type="InterPro" id="IPR051471">
    <property type="entry name" value="Bacterial_PTS_sugar_comp"/>
</dbReference>
<keyword evidence="5" id="KW-0808">Transferase</keyword>
<dbReference type="EMBL" id="FUYC01000003">
    <property type="protein sequence ID" value="SKA78379.1"/>
    <property type="molecule type" value="Genomic_DNA"/>
</dbReference>
<evidence type="ECO:0000256" key="2">
    <source>
        <dbReference type="ARBA" id="ARBA00022448"/>
    </source>
</evidence>
<accession>A0A1T4WMD3</accession>
<dbReference type="RefSeq" id="WP_078716690.1">
    <property type="nucleotide sequence ID" value="NZ_FUYC01000003.1"/>
</dbReference>
<dbReference type="CDD" id="cd00006">
    <property type="entry name" value="PTS_IIA_man"/>
    <property type="match status" value="1"/>
</dbReference>
<dbReference type="PANTHER" id="PTHR33799:SF1">
    <property type="entry name" value="PTS SYSTEM MANNOSE-SPECIFIC EIIAB COMPONENT-RELATED"/>
    <property type="match status" value="1"/>
</dbReference>
<organism evidence="9 10">
    <name type="scientific">Paucidesulfovibrio gracilis DSM 16080</name>
    <dbReference type="NCBI Taxonomy" id="1121449"/>
    <lineage>
        <taxon>Bacteria</taxon>
        <taxon>Pseudomonadati</taxon>
        <taxon>Thermodesulfobacteriota</taxon>
        <taxon>Desulfovibrionia</taxon>
        <taxon>Desulfovibrionales</taxon>
        <taxon>Desulfovibrionaceae</taxon>
        <taxon>Paucidesulfovibrio</taxon>
    </lineage>
</organism>
<dbReference type="GO" id="GO:0016301">
    <property type="term" value="F:kinase activity"/>
    <property type="evidence" value="ECO:0007669"/>
    <property type="project" value="UniProtKB-KW"/>
</dbReference>
<keyword evidence="4" id="KW-0762">Sugar transport</keyword>
<evidence type="ECO:0000256" key="6">
    <source>
        <dbReference type="ARBA" id="ARBA00022683"/>
    </source>
</evidence>